<accession>A0AAD9I7K7</accession>
<dbReference type="Pfam" id="PF13668">
    <property type="entry name" value="Ferritin_2"/>
    <property type="match status" value="1"/>
</dbReference>
<name>A0AAD9I7K7_9PEZI</name>
<dbReference type="PANTHER" id="PTHR38705:SF1">
    <property type="entry name" value="PROTEIN RDS1"/>
    <property type="match status" value="1"/>
</dbReference>
<dbReference type="PANTHER" id="PTHR38705">
    <property type="entry name" value="PROTEIN RDS1"/>
    <property type="match status" value="1"/>
</dbReference>
<sequence>MPSMLKSVGVAVAGLAAMSSALPAQPKFTRSQMKIHEFMKRQSAAETAAGLTDIEILQLALTIEWLETSFYQQGFQKFSNQDFLNLGLSNEQVTDFINVGQDEQAHVTLLLNTISQAGTQPVQPCTYQFNFTDAGGMVATAGMLENIGISAYLGAAPLLSNTNTLGTAASILSVEGRHQTLLRILGNIAATPSPFDTPLSVRQVVSVTNPYIQSCPTGSSLPFVVFPPLTLAQPATGPVQAGSTLQLQSVAAAQGKFCAFTNAVQPGGTAFTPFTPAGGCTVPDGLAGIAYVNLAAQAPASGVLDDGTIVAGPLPLQIS</sequence>
<dbReference type="InterPro" id="IPR039254">
    <property type="entry name" value="Rds1"/>
</dbReference>
<dbReference type="SUPFAM" id="SSF47240">
    <property type="entry name" value="Ferritin-like"/>
    <property type="match status" value="1"/>
</dbReference>
<dbReference type="AlphaFoldDB" id="A0AAD9I7K7"/>
<evidence type="ECO:0000313" key="2">
    <source>
        <dbReference type="Proteomes" id="UP001217918"/>
    </source>
</evidence>
<dbReference type="Proteomes" id="UP001217918">
    <property type="component" value="Unassembled WGS sequence"/>
</dbReference>
<keyword evidence="2" id="KW-1185">Reference proteome</keyword>
<comment type="caution">
    <text evidence="1">The sequence shown here is derived from an EMBL/GenBank/DDBJ whole genome shotgun (WGS) entry which is preliminary data.</text>
</comment>
<reference evidence="1" key="1">
    <citation type="journal article" date="2023" name="Mol. Plant Microbe Interact.">
        <title>Elucidating the Obligate Nature and Biological Capacity of an Invasive Fungal Corn Pathogen.</title>
        <authorList>
            <person name="MacCready J.S."/>
            <person name="Roggenkamp E.M."/>
            <person name="Gdanetz K."/>
            <person name="Chilvers M.I."/>
        </authorList>
    </citation>
    <scope>NUCLEOTIDE SEQUENCE</scope>
    <source>
        <strain evidence="1">PM02</strain>
    </source>
</reference>
<evidence type="ECO:0000313" key="1">
    <source>
        <dbReference type="EMBL" id="KAK2071727.1"/>
    </source>
</evidence>
<dbReference type="InterPro" id="IPR009078">
    <property type="entry name" value="Ferritin-like_SF"/>
</dbReference>
<organism evidence="1 2">
    <name type="scientific">Phyllachora maydis</name>
    <dbReference type="NCBI Taxonomy" id="1825666"/>
    <lineage>
        <taxon>Eukaryota</taxon>
        <taxon>Fungi</taxon>
        <taxon>Dikarya</taxon>
        <taxon>Ascomycota</taxon>
        <taxon>Pezizomycotina</taxon>
        <taxon>Sordariomycetes</taxon>
        <taxon>Sordariomycetidae</taxon>
        <taxon>Phyllachorales</taxon>
        <taxon>Phyllachoraceae</taxon>
        <taxon>Phyllachora</taxon>
    </lineage>
</organism>
<proteinExistence type="predicted"/>
<protein>
    <submittedName>
        <fullName evidence="1">Uncharacterized protein</fullName>
    </submittedName>
</protein>
<gene>
    <name evidence="1" type="ORF">P8C59_006131</name>
</gene>
<dbReference type="EMBL" id="JAQQPM010000005">
    <property type="protein sequence ID" value="KAK2071727.1"/>
    <property type="molecule type" value="Genomic_DNA"/>
</dbReference>
<dbReference type="CDD" id="cd00657">
    <property type="entry name" value="Ferritin_like"/>
    <property type="match status" value="1"/>
</dbReference>